<dbReference type="GO" id="GO:0042147">
    <property type="term" value="P:retrograde transport, endosome to Golgi"/>
    <property type="evidence" value="ECO:0007669"/>
    <property type="project" value="TreeGrafter"/>
</dbReference>
<organism evidence="2 3">
    <name type="scientific">Plasmodium relictum</name>
    <dbReference type="NCBI Taxonomy" id="85471"/>
    <lineage>
        <taxon>Eukaryota</taxon>
        <taxon>Sar</taxon>
        <taxon>Alveolata</taxon>
        <taxon>Apicomplexa</taxon>
        <taxon>Aconoidasida</taxon>
        <taxon>Haemosporida</taxon>
        <taxon>Plasmodiidae</taxon>
        <taxon>Plasmodium</taxon>
        <taxon>Plasmodium (Haemamoeba)</taxon>
    </lineage>
</organism>
<dbReference type="InterPro" id="IPR014812">
    <property type="entry name" value="Vps51"/>
</dbReference>
<gene>
    <name evidence="2" type="primary">VPS51</name>
    <name evidence="2" type="ORF">PRELSG_0214200</name>
</gene>
<evidence type="ECO:0000256" key="1">
    <source>
        <dbReference type="ARBA" id="ARBA00006080"/>
    </source>
</evidence>
<dbReference type="GO" id="GO:0032456">
    <property type="term" value="P:endocytic recycling"/>
    <property type="evidence" value="ECO:0007669"/>
    <property type="project" value="TreeGrafter"/>
</dbReference>
<dbReference type="PANTHER" id="PTHR15954:SF4">
    <property type="entry name" value="VACUOLAR PROTEIN SORTING-ASSOCIATED PROTEIN 51 HOMOLOG"/>
    <property type="match status" value="1"/>
</dbReference>
<dbReference type="KEGG" id="prel:PRELSG_0214200"/>
<dbReference type="GO" id="GO:1990745">
    <property type="term" value="C:EARP complex"/>
    <property type="evidence" value="ECO:0007669"/>
    <property type="project" value="TreeGrafter"/>
</dbReference>
<proteinExistence type="inferred from homology"/>
<dbReference type="Proteomes" id="UP000220158">
    <property type="component" value="Chromosome 2"/>
</dbReference>
<protein>
    <submittedName>
        <fullName evidence="2">Vacuolar protein sorting-associated protein 51, putative</fullName>
    </submittedName>
</protein>
<dbReference type="Pfam" id="PF08700">
    <property type="entry name" value="VPS51_Exo84_N"/>
    <property type="match status" value="1"/>
</dbReference>
<dbReference type="GO" id="GO:0007030">
    <property type="term" value="P:Golgi organization"/>
    <property type="evidence" value="ECO:0007669"/>
    <property type="project" value="TreeGrafter"/>
</dbReference>
<dbReference type="OrthoDB" id="203678at2759"/>
<dbReference type="GeneID" id="39734561"/>
<evidence type="ECO:0000313" key="3">
    <source>
        <dbReference type="Proteomes" id="UP000220158"/>
    </source>
</evidence>
<dbReference type="GO" id="GO:0005829">
    <property type="term" value="C:cytosol"/>
    <property type="evidence" value="ECO:0007669"/>
    <property type="project" value="GOC"/>
</dbReference>
<accession>A0A1J1HCE3</accession>
<keyword evidence="3" id="KW-1185">Reference proteome</keyword>
<dbReference type="VEuPathDB" id="PlasmoDB:PRELSG_0214200"/>
<dbReference type="EMBL" id="LN835297">
    <property type="protein sequence ID" value="CRH03116.1"/>
    <property type="molecule type" value="Genomic_DNA"/>
</dbReference>
<dbReference type="GO" id="GO:0000938">
    <property type="term" value="C:GARP complex"/>
    <property type="evidence" value="ECO:0007669"/>
    <property type="project" value="TreeGrafter"/>
</dbReference>
<dbReference type="PANTHER" id="PTHR15954">
    <property type="entry name" value="VACUOLAR PROTEIN SORTING-ASSOCIATED PROTEIN 51 HOMOLOG"/>
    <property type="match status" value="1"/>
</dbReference>
<name>A0A1J1HCE3_PLARL</name>
<dbReference type="RefSeq" id="XP_028535602.1">
    <property type="nucleotide sequence ID" value="XM_028679932.1"/>
</dbReference>
<sequence>MANKNVRRKNVGSLLYNYYNLNDENSVRKDEDINNLNKIYCINKKITEEDVGSKLRNNNNITEYDLNKNLINEKNTEKSIENERIISKEQIKDVDELDKKSSEFNVNNYFKKLLENSSLEELINKSKKIEKEIKQNDSFMQSLVYENYNKFIEAADTIIYLKKNFNGVKEKIKGINDHIEYIDNNSNSVCNKVSRNFEKIENLIEIKKLLNDINLIMKIPQNMFSFIVQKKYIKALQIFIEAIPFFNKNKNIVAFQNLYLDSNNLANIACHFFLKKLNKEKNIKKLPKVFLNNENKNKMDNKNEKEDKNFAFFKNDLEQSFELLHSYVLPSDEIISCLYLILSYGKNKKKIRNLYIQNRINALKYLFYNIFNLNNYEDFDTKKLKLKCNMFTSKEVKSEKGNDEHASNASIFYNKIFESIFELSYNHLLKFFFSIVDNLKKIFIEESSKEHQQHFLLNKTENDNNNDGKEKFYKDIHYLKNLINNLNTKIEEKNKSFKKDIISYADNTTTTKHEKYHKDDLPFDINYSNGLNKLLNNDDDNKIIETLTKGFFKALLKLTIDCIYIINPPIKIIVLCLKKLIKNVKNYNNCKIVISKIMNNFINKIYYILLKLHFYNMCFNNNIALSNFLNICNKEEILYIMESKNELGHNILLNLCLTFMDFEVFYEEINISSNFYFKHLINFVIIYFIFLINYINNFMKYFICVYENNTYYEVSDENNKEEKIYGKLEYEKGGKKIKEENDNIKNQCKPYLDDFQTKRENVNNIEELIKNLNSENDSNYDKRTSRDFKNSNNINSYKSDSFRKEYSNSSYINKESVFKYKNIYPITYNEEDGKKKNEEKKLKDFKILSNYLYENIYINNIELQNILKNTKKYMKMDHENFIEKITEEEKYEIRKIKEIYFLLSLVLVFYNFKKEGIYKIFTILLDIYKNSHSLINENKKIPLYDNLDVLLYKDIYPFLKKEEVEMKKVNMLECDNLNKNELINEDIGDYYLSKRNDLPNSDNEVNGESYSDKKNYKKEENDSLLYNKKEEINKKLFIYNTNIENDKKKNKKKVTETKSDHEYNDIFLKSDIDNKINLENRNNNNAYNLENKNSVSKIKNFNELISNSIEKESSNSKSEENYSDDDFYSDNNDKNKYVVGICKFMKYKLHEKCNELINLFISFYVNKISRTIELYIENEKWIESKEAELVSNNFIYLLKEIDKIHNHLTNFFNNKAKNVNKINNFSEIYIKIEKELEQICKKYSKKKNVNFSSDLENIKQIQNNNNISIHSINDQKNLEMYMYKLYMLKMKNYKRNIKLETKKILFIIIKILFKNYTEYIRNSYFNEKGFEKLKIDFFFYFYCLKHYIPSDDENILFVILNEVLINAKDRINQLNKKVDNNNMYHSYLLDNIKINIDKNKNFILKNLKGN</sequence>
<dbReference type="GO" id="GO:0048193">
    <property type="term" value="P:Golgi vesicle transport"/>
    <property type="evidence" value="ECO:0007669"/>
    <property type="project" value="TreeGrafter"/>
</dbReference>
<dbReference type="GO" id="GO:0016020">
    <property type="term" value="C:membrane"/>
    <property type="evidence" value="ECO:0007669"/>
    <property type="project" value="TreeGrafter"/>
</dbReference>
<dbReference type="GO" id="GO:0007041">
    <property type="term" value="P:lysosomal transport"/>
    <property type="evidence" value="ECO:0007669"/>
    <property type="project" value="TreeGrafter"/>
</dbReference>
<comment type="similarity">
    <text evidence="1">Belongs to the VPS51 family.</text>
</comment>
<reference evidence="2 3" key="1">
    <citation type="submission" date="2015-04" db="EMBL/GenBank/DDBJ databases">
        <authorList>
            <consortium name="Pathogen Informatics"/>
        </authorList>
    </citation>
    <scope>NUCLEOTIDE SEQUENCE [LARGE SCALE GENOMIC DNA]</scope>
    <source>
        <strain evidence="2 3">SGS1</strain>
    </source>
</reference>
<evidence type="ECO:0000313" key="2">
    <source>
        <dbReference type="EMBL" id="CRH03116.1"/>
    </source>
</evidence>